<dbReference type="SMART" id="SM00382">
    <property type="entry name" value="AAA"/>
    <property type="match status" value="1"/>
</dbReference>
<dbReference type="Gene3D" id="3.40.50.300">
    <property type="entry name" value="P-loop containing nucleotide triphosphate hydrolases"/>
    <property type="match status" value="1"/>
</dbReference>
<feature type="region of interest" description="Disordered" evidence="1">
    <location>
        <begin position="1375"/>
        <end position="1414"/>
    </location>
</feature>
<sequence>MEPSEGERRAVVGFSGQYRLAAEIVYRGLSELDWIRVADPSVGVADDFQFKSGSIRHALQVKWSQYPGMFGWADLMSAAGESPALLTSLATAWSRIRKTWDGPLLVHLCSNDIATPNVSTAADNPLKSATSSAPKHFAAFLEVAWRPVRNALLTQPMDLEAIRQLPAYSEWSDAWESLRATTALSDEDFVWFLAELDIELGMSTVPPLADANRERDINDLAQGIQGFVIDPSRPMQVTRSALIDELGWQDRLQYRHRHQFPVPATYVTNQAAKDAIETLLGEVEGGYLAVVGPAGCGKSTLLSDMSFRGRVIRYYAFVPNSPDPLSGRGEAEAFLNDLSLALQESGVGRPTLPVGLQNLRLAFQSQLATAADIWKARRERTLIVIDGLDHVPREQHPYRSMLEELPGPAALQDGVYVVLATQTTSILPDPIRSLLSRDANRVVEVPPLTDNEVRNLVKKSSADLVIDTEFLDQVVATSGGHPLALTYTTQELLRVSEEFPDDREARRQGFAEILADAARFGGDINERYHGYFKAVDDDPDVTELLGSVARLRTSVRIDWLATWASASAVSKFVAKATPFFWRDGDEWTFIHNSFRRFLLDETAKVGGLPEVERDRALHLHLADRCAESDGEWAIYRDEEMAHRFLAQQYEEVVEISTPERLRTAIGDLRAMPNVIDHASLALRASAKTGNKEAFVSLFILLGELHQRTQVLNFEQLASAMVRILPPRIAIDYVVRGGKLQIAASDALRHAAMWATSGQVEVASAVINAVHGLPGILATDSRSNEAIELVENWTEATFGTSGLETVLAQIDRHLPLKHIEAETLSEDDSELWQASSDDDQYQALQCRLAALMRCFDLLLEIRDESNLARVVTILDSEAPEDWRAYVRIERAAEALRDGFDEKAAQWIDEVVQIDETVRAARSEPGSADSHSKAPLVRTSTDETTAEEGRLPLTLRLDAALVLVQTGRANDAMLEQIVPWDEQPPLVGDIHRNFWESQKDRRRHLLLSRLRRQIRQREGCDTPYTYVEPVSTKSDPGGRRFELATQALVDMQAAYLTYKLGLSPDHPYIAGMADPILRLHEVPSELTQNWSGWYRIRESVPQMMEGLISLAHRAGGTIELTKLAAKFDDAWTTERGRYWSPELRQRVLAAYASTDQASYDWIRGWLSEIRSDLSSSVFEPSHLVEIWLKNAEISAQIGLLEQARQDVVNATAAAVRIGYSDDEHQLAHWLTWLTDALHAKRISEDEFLNSAETFASRARGVASVNREAAASAAEELISRVWQVSPRKSVQIGETLCESGVIEEAQMIQAAVLAAFQDAGCPLEMPVRVATKLLLPIAKYPSSDLRAALIARNEPNQLEAFDAALDVWTIDGPLAEGLARSTTNQSPQQEADASDTTNAGDAKNVESEQVPCPGESMTPQALLANLRQLDAAQSLPEHWWAAPCSGTLRRSMSNAVAKSLLQESERLQAPDDVIGLLAQRVADLGDVDVAVKSLQSRLSRLPAYGWFRHYDGGSRQKIFRAALGTRNPELVRLATEDLAQAITSERVYWHSFSSDTKRLLELAAGAEAVSAAWPTVEAYLDIYAPTSGEILLAPAGDSCSSLPDSGSAALGFLCGNLLGHPTMAVETGARRVLLQALSFDEVTASAILHDAMHGSDWQAEAALQTIAAETRELSLNGVIVEEIQRFAVCNDAVLRDLARIIASQNGFECDDPPPRELPIGYKIFLPPKLPKRRPPELNREGTPFVDMTDPQQVIAPYDFAMRVVAQRLDLDPAAVLYRASELALRRHGDRWTDDGVKGMSNRLKRRGQMHSYRPWAYMVGRRAAGQVLAELRDAFVDDLGREVALSMGMVAPQLLHVEPDALRQDDPGPWRPPDLKWSSTTSWCDEISSAAAVYVTAIENRSDAYVLAEYSEWRSLEWGTPEEVREVATIHGIPPSQLDLLVDLEAWEYVRSGSRYPLVPYRWTDFSSWSAVSKGSLTHHIYIGGHCIPRSRVHSDGNPTPKHCSGGQAPMAPSEQDQNILYTV</sequence>
<name>A0A0J6Y3Y2_9MYCO</name>
<evidence type="ECO:0000313" key="3">
    <source>
        <dbReference type="EMBL" id="KMO67841.1"/>
    </source>
</evidence>
<feature type="compositionally biased region" description="Polar residues" evidence="1">
    <location>
        <begin position="1377"/>
        <end position="1396"/>
    </location>
</feature>
<gene>
    <name evidence="3" type="ORF">MCHLDSM_07094</name>
</gene>
<organism evidence="3 4">
    <name type="scientific">Mycolicibacterium chlorophenolicum</name>
    <dbReference type="NCBI Taxonomy" id="37916"/>
    <lineage>
        <taxon>Bacteria</taxon>
        <taxon>Bacillati</taxon>
        <taxon>Actinomycetota</taxon>
        <taxon>Actinomycetes</taxon>
        <taxon>Mycobacteriales</taxon>
        <taxon>Mycobacteriaceae</taxon>
        <taxon>Mycolicibacterium</taxon>
    </lineage>
</organism>
<evidence type="ECO:0000313" key="4">
    <source>
        <dbReference type="Proteomes" id="UP000036513"/>
    </source>
</evidence>
<dbReference type="InterPro" id="IPR003593">
    <property type="entry name" value="AAA+_ATPase"/>
</dbReference>
<evidence type="ECO:0000259" key="2">
    <source>
        <dbReference type="SMART" id="SM00382"/>
    </source>
</evidence>
<feature type="region of interest" description="Disordered" evidence="1">
    <location>
        <begin position="1991"/>
        <end position="2015"/>
    </location>
</feature>
<keyword evidence="4" id="KW-1185">Reference proteome</keyword>
<dbReference type="SUPFAM" id="SSF52540">
    <property type="entry name" value="P-loop containing nucleoside triphosphate hydrolases"/>
    <property type="match status" value="1"/>
</dbReference>
<dbReference type="PATRIC" id="fig|37916.4.peg.7113"/>
<accession>A0A0J6Y3Y2</accession>
<reference evidence="3 4" key="1">
    <citation type="journal article" date="2015" name="Genome Biol. Evol.">
        <title>Characterization of Three Mycobacterium spp. with Potential Use in Bioremediation by Genome Sequencing and Comparative Genomics.</title>
        <authorList>
            <person name="Das S."/>
            <person name="Pettersson B.M."/>
            <person name="Behra P.R."/>
            <person name="Ramesh M."/>
            <person name="Dasgupta S."/>
            <person name="Bhattacharya A."/>
            <person name="Kirsebom L.A."/>
        </authorList>
    </citation>
    <scope>NUCLEOTIDE SEQUENCE [LARGE SCALE GENOMIC DNA]</scope>
    <source>
        <strain evidence="3 4">DSM 43826</strain>
    </source>
</reference>
<dbReference type="Proteomes" id="UP000036513">
    <property type="component" value="Unassembled WGS sequence"/>
</dbReference>
<protein>
    <submittedName>
        <fullName evidence="3">NACHT domain protein</fullName>
    </submittedName>
</protein>
<feature type="region of interest" description="Disordered" evidence="1">
    <location>
        <begin position="920"/>
        <end position="945"/>
    </location>
</feature>
<dbReference type="RefSeq" id="WP_131722723.1">
    <property type="nucleotide sequence ID" value="NZ_JYNL01000069.1"/>
</dbReference>
<dbReference type="EMBL" id="JYNL01000069">
    <property type="protein sequence ID" value="KMO67841.1"/>
    <property type="molecule type" value="Genomic_DNA"/>
</dbReference>
<evidence type="ECO:0000256" key="1">
    <source>
        <dbReference type="SAM" id="MobiDB-lite"/>
    </source>
</evidence>
<proteinExistence type="predicted"/>
<dbReference type="InterPro" id="IPR027417">
    <property type="entry name" value="P-loop_NTPase"/>
</dbReference>
<dbReference type="STRING" id="37916.MCHLDSM_07094"/>
<comment type="caution">
    <text evidence="3">The sequence shown here is derived from an EMBL/GenBank/DDBJ whole genome shotgun (WGS) entry which is preliminary data.</text>
</comment>
<feature type="domain" description="AAA+ ATPase" evidence="2">
    <location>
        <begin position="284"/>
        <end position="449"/>
    </location>
</feature>